<name>A0ACD1G482_9EURO</name>
<dbReference type="EMBL" id="KZ825358">
    <property type="protein sequence ID" value="RAH43968.1"/>
    <property type="molecule type" value="Genomic_DNA"/>
</dbReference>
<evidence type="ECO:0000313" key="2">
    <source>
        <dbReference type="Proteomes" id="UP000249057"/>
    </source>
</evidence>
<proteinExistence type="predicted"/>
<gene>
    <name evidence="1" type="ORF">BO95DRAFT_500349</name>
</gene>
<evidence type="ECO:0000313" key="1">
    <source>
        <dbReference type="EMBL" id="RAH43968.1"/>
    </source>
</evidence>
<organism evidence="1 2">
    <name type="scientific">Aspergillus brunneoviolaceus CBS 621.78</name>
    <dbReference type="NCBI Taxonomy" id="1450534"/>
    <lineage>
        <taxon>Eukaryota</taxon>
        <taxon>Fungi</taxon>
        <taxon>Dikarya</taxon>
        <taxon>Ascomycota</taxon>
        <taxon>Pezizomycotina</taxon>
        <taxon>Eurotiomycetes</taxon>
        <taxon>Eurotiomycetidae</taxon>
        <taxon>Eurotiales</taxon>
        <taxon>Aspergillaceae</taxon>
        <taxon>Aspergillus</taxon>
        <taxon>Aspergillus subgen. Circumdati</taxon>
    </lineage>
</organism>
<accession>A0ACD1G482</accession>
<keyword evidence="2" id="KW-1185">Reference proteome</keyword>
<sequence length="305" mass="33962">MTARLERYRASNSHDDTVHFLHSVFRYLPAECQLQLARDVARCADDGELSQLAQYIDRALLRPMLTTGGRTTPATAPSPCPHPGVEDDDDDDDSTTDLADEQLRRTCLQRDHHRCLITGLWDCCLHRYFPAMRDEDGGFHHEHHEGTPRAEDVLMLMAVARMEFRRSALILEETEEATPARFRTKMFLRIRESFLRSFVPESVTIDRHGADAPNRALLAVHAAVGNILHASGHGTLIDETLCHLKYEPGATDLRRDGSTDLEELSVTGLALLVTNPSLPFLVSDGDLASSSEGFDDTIAKSKSSS</sequence>
<reference evidence="1" key="1">
    <citation type="submission" date="2018-02" db="EMBL/GenBank/DDBJ databases">
        <title>The genomes of Aspergillus section Nigri reveals drivers in fungal speciation.</title>
        <authorList>
            <consortium name="DOE Joint Genome Institute"/>
            <person name="Vesth T.C."/>
            <person name="Nybo J."/>
            <person name="Theobald S."/>
            <person name="Brandl J."/>
            <person name="Frisvad J.C."/>
            <person name="Nielsen K.F."/>
            <person name="Lyhne E.K."/>
            <person name="Kogle M.E."/>
            <person name="Kuo A."/>
            <person name="Riley R."/>
            <person name="Clum A."/>
            <person name="Nolan M."/>
            <person name="Lipzen A."/>
            <person name="Salamov A."/>
            <person name="Henrissat B."/>
            <person name="Wiebenga A."/>
            <person name="De vries R.P."/>
            <person name="Grigoriev I.V."/>
            <person name="Mortensen U.H."/>
            <person name="Andersen M.R."/>
            <person name="Baker S.E."/>
        </authorList>
    </citation>
    <scope>NUCLEOTIDE SEQUENCE</scope>
    <source>
        <strain evidence="1">CBS 621.78</strain>
    </source>
</reference>
<protein>
    <submittedName>
        <fullName evidence="1">Uncharacterized protein</fullName>
    </submittedName>
</protein>
<dbReference type="Proteomes" id="UP000249057">
    <property type="component" value="Unassembled WGS sequence"/>
</dbReference>